<protein>
    <submittedName>
        <fullName evidence="2">Uncharacterized protein</fullName>
    </submittedName>
</protein>
<feature type="region of interest" description="Disordered" evidence="1">
    <location>
        <begin position="189"/>
        <end position="208"/>
    </location>
</feature>
<proteinExistence type="predicted"/>
<sequence length="328" mass="36919">MPRILDLPDPNLPFSIIYNYFFERYNKELKAELTVLTEADKKREVEIQTLREKVEETLPAQLQQLVESSVKSAEKLRVDIDMFKEETRALLVTQAQEFSRTFKESDEKHKVEKQNLIDELQAMKRKCDEMSQRVEALEKAMQDMESVGANARARKRSRPTLTAQKSMHTPGDEAELSTTNNVPIAQADKEAPQPKAHQQAAEPETPAPYMDSSITMIAATPTASVSAPDIPRFHNGHIRQGSLSLDDYAAIFARHLASIRNADQSDGEVGPAQREAVGKFVLGVKKASDRIRLVQDLEKKGLATTDQQTRSVELFCGWQAVKEVLEGW</sequence>
<dbReference type="Proteomes" id="UP000091956">
    <property type="component" value="Unassembled WGS sequence"/>
</dbReference>
<organism evidence="2 3">
    <name type="scientific">Pseudogymnoascus verrucosus</name>
    <dbReference type="NCBI Taxonomy" id="342668"/>
    <lineage>
        <taxon>Eukaryota</taxon>
        <taxon>Fungi</taxon>
        <taxon>Dikarya</taxon>
        <taxon>Ascomycota</taxon>
        <taxon>Pezizomycotina</taxon>
        <taxon>Leotiomycetes</taxon>
        <taxon>Thelebolales</taxon>
        <taxon>Thelebolaceae</taxon>
        <taxon>Pseudogymnoascus</taxon>
    </lineage>
</organism>
<evidence type="ECO:0000313" key="2">
    <source>
        <dbReference type="EMBL" id="OBT95761.1"/>
    </source>
</evidence>
<dbReference type="GeneID" id="28839927"/>
<evidence type="ECO:0000313" key="3">
    <source>
        <dbReference type="Proteomes" id="UP000091956"/>
    </source>
</evidence>
<dbReference type="RefSeq" id="XP_018129494.1">
    <property type="nucleotide sequence ID" value="XM_018275986.1"/>
</dbReference>
<evidence type="ECO:0000256" key="1">
    <source>
        <dbReference type="SAM" id="MobiDB-lite"/>
    </source>
</evidence>
<dbReference type="AlphaFoldDB" id="A0A1B8GIU8"/>
<dbReference type="EMBL" id="KV460233">
    <property type="protein sequence ID" value="OBT95761.1"/>
    <property type="molecule type" value="Genomic_DNA"/>
</dbReference>
<keyword evidence="3" id="KW-1185">Reference proteome</keyword>
<dbReference type="STRING" id="342668.A0A1B8GIU8"/>
<gene>
    <name evidence="2" type="ORF">VE01_06541</name>
</gene>
<dbReference type="OrthoDB" id="3439069at2759"/>
<reference evidence="2 3" key="1">
    <citation type="submission" date="2016-03" db="EMBL/GenBank/DDBJ databases">
        <title>Comparative genomics of Pseudogymnoascus destructans, the fungus causing white-nose syndrome of bats.</title>
        <authorList>
            <person name="Palmer J.M."/>
            <person name="Drees K.P."/>
            <person name="Foster J.T."/>
            <person name="Lindner D.L."/>
        </authorList>
    </citation>
    <scope>NUCLEOTIDE SEQUENCE [LARGE SCALE GENOMIC DNA]</scope>
    <source>
        <strain evidence="2 3">UAMH 10579</strain>
    </source>
</reference>
<feature type="region of interest" description="Disordered" evidence="1">
    <location>
        <begin position="145"/>
        <end position="178"/>
    </location>
</feature>
<name>A0A1B8GIU8_9PEZI</name>
<accession>A0A1B8GIU8</accession>
<reference evidence="3" key="2">
    <citation type="journal article" date="2018" name="Nat. Commun.">
        <title>Extreme sensitivity to ultraviolet light in the fungal pathogen causing white-nose syndrome of bats.</title>
        <authorList>
            <person name="Palmer J.M."/>
            <person name="Drees K.P."/>
            <person name="Foster J.T."/>
            <person name="Lindner D.L."/>
        </authorList>
    </citation>
    <scope>NUCLEOTIDE SEQUENCE [LARGE SCALE GENOMIC DNA]</scope>
    <source>
        <strain evidence="3">UAMH 10579</strain>
    </source>
</reference>